<dbReference type="SUPFAM" id="SSF56925">
    <property type="entry name" value="OMPA-like"/>
    <property type="match status" value="1"/>
</dbReference>
<organism evidence="4 5">
    <name type="scientific">Sphingobacterium thermophilum</name>
    <dbReference type="NCBI Taxonomy" id="768534"/>
    <lineage>
        <taxon>Bacteria</taxon>
        <taxon>Pseudomonadati</taxon>
        <taxon>Bacteroidota</taxon>
        <taxon>Sphingobacteriia</taxon>
        <taxon>Sphingobacteriales</taxon>
        <taxon>Sphingobacteriaceae</taxon>
        <taxon>Sphingobacterium</taxon>
    </lineage>
</organism>
<dbReference type="RefSeq" id="WP_345065422.1">
    <property type="nucleotide sequence ID" value="NZ_BAABGR010000009.1"/>
</dbReference>
<keyword evidence="1 2" id="KW-0732">Signal</keyword>
<feature type="signal peptide" evidence="2">
    <location>
        <begin position="1"/>
        <end position="20"/>
    </location>
</feature>
<proteinExistence type="predicted"/>
<feature type="domain" description="Outer membrane protein beta-barrel" evidence="3">
    <location>
        <begin position="7"/>
        <end position="189"/>
    </location>
</feature>
<dbReference type="EMBL" id="BAABGR010000009">
    <property type="protein sequence ID" value="GAA4513639.1"/>
    <property type="molecule type" value="Genomic_DNA"/>
</dbReference>
<keyword evidence="5" id="KW-1185">Reference proteome</keyword>
<evidence type="ECO:0000313" key="5">
    <source>
        <dbReference type="Proteomes" id="UP001500394"/>
    </source>
</evidence>
<gene>
    <name evidence="4" type="ORF">GCM10023173_09370</name>
</gene>
<protein>
    <recommendedName>
        <fullName evidence="3">Outer membrane protein beta-barrel domain-containing protein</fullName>
    </recommendedName>
</protein>
<dbReference type="InterPro" id="IPR027385">
    <property type="entry name" value="Beta-barrel_OMP"/>
</dbReference>
<name>A0ABP8QYZ8_9SPHI</name>
<evidence type="ECO:0000313" key="4">
    <source>
        <dbReference type="EMBL" id="GAA4513639.1"/>
    </source>
</evidence>
<evidence type="ECO:0000256" key="1">
    <source>
        <dbReference type="ARBA" id="ARBA00022729"/>
    </source>
</evidence>
<sequence>MKKVLLTLTAIAGLTAASYAQEGFGKGNVLVEGNLGLSTTDNKTTEVKETTFKFTPKVGYFFTDKLAAGVNFNVASSTNDKYGIDTKNKSNTFGAGIFGRYYFLELGSRFKTYAEVNADYNTQKSEITVANNTTESPKVKSFGINGGVGANYFLTDKIAINFALSNVIGYNTSKVDTDGAKATNSFGMNLNQYNNFFDAATFGLTFKF</sequence>
<evidence type="ECO:0000259" key="3">
    <source>
        <dbReference type="Pfam" id="PF13505"/>
    </source>
</evidence>
<comment type="caution">
    <text evidence="4">The sequence shown here is derived from an EMBL/GenBank/DDBJ whole genome shotgun (WGS) entry which is preliminary data.</text>
</comment>
<dbReference type="InterPro" id="IPR011250">
    <property type="entry name" value="OMP/PagP_B-barrel"/>
</dbReference>
<reference evidence="5" key="1">
    <citation type="journal article" date="2019" name="Int. J. Syst. Evol. Microbiol.">
        <title>The Global Catalogue of Microorganisms (GCM) 10K type strain sequencing project: providing services to taxonomists for standard genome sequencing and annotation.</title>
        <authorList>
            <consortium name="The Broad Institute Genomics Platform"/>
            <consortium name="The Broad Institute Genome Sequencing Center for Infectious Disease"/>
            <person name="Wu L."/>
            <person name="Ma J."/>
        </authorList>
    </citation>
    <scope>NUCLEOTIDE SEQUENCE [LARGE SCALE GENOMIC DNA]</scope>
    <source>
        <strain evidence="5">JCM 17858</strain>
    </source>
</reference>
<dbReference type="Pfam" id="PF13505">
    <property type="entry name" value="OMP_b-brl"/>
    <property type="match status" value="1"/>
</dbReference>
<evidence type="ECO:0000256" key="2">
    <source>
        <dbReference type="SAM" id="SignalP"/>
    </source>
</evidence>
<dbReference type="Proteomes" id="UP001500394">
    <property type="component" value="Unassembled WGS sequence"/>
</dbReference>
<accession>A0ABP8QYZ8</accession>
<feature type="chain" id="PRO_5045628438" description="Outer membrane protein beta-barrel domain-containing protein" evidence="2">
    <location>
        <begin position="21"/>
        <end position="208"/>
    </location>
</feature>
<dbReference type="Gene3D" id="2.40.160.20">
    <property type="match status" value="1"/>
</dbReference>